<evidence type="ECO:0000313" key="3">
    <source>
        <dbReference type="WBParaSite" id="PDA_v2.g9392.t1"/>
    </source>
</evidence>
<dbReference type="AlphaFoldDB" id="A0A914QYI9"/>
<name>A0A914QYI9_9BILA</name>
<keyword evidence="2" id="KW-1185">Reference proteome</keyword>
<evidence type="ECO:0000256" key="1">
    <source>
        <dbReference type="SAM" id="MobiDB-lite"/>
    </source>
</evidence>
<organism evidence="2 3">
    <name type="scientific">Panagrolaimus davidi</name>
    <dbReference type="NCBI Taxonomy" id="227884"/>
    <lineage>
        <taxon>Eukaryota</taxon>
        <taxon>Metazoa</taxon>
        <taxon>Ecdysozoa</taxon>
        <taxon>Nematoda</taxon>
        <taxon>Chromadorea</taxon>
        <taxon>Rhabditida</taxon>
        <taxon>Tylenchina</taxon>
        <taxon>Panagrolaimomorpha</taxon>
        <taxon>Panagrolaimoidea</taxon>
        <taxon>Panagrolaimidae</taxon>
        <taxon>Panagrolaimus</taxon>
    </lineage>
</organism>
<protein>
    <submittedName>
        <fullName evidence="3">Uncharacterized protein</fullName>
    </submittedName>
</protein>
<dbReference type="WBParaSite" id="PDA_v2.g9392.t1">
    <property type="protein sequence ID" value="PDA_v2.g9392.t1"/>
    <property type="gene ID" value="PDA_v2.g9392"/>
</dbReference>
<proteinExistence type="predicted"/>
<accession>A0A914QYI9</accession>
<dbReference type="Proteomes" id="UP000887578">
    <property type="component" value="Unplaced"/>
</dbReference>
<sequence length="104" mass="12034">MLKKLAVELNKLRLCMAKARVLALVHDVGFCWLDTSKDVTKESEAVFDFVHLLKNVLKKYECEFILDHYSVVVVEKTLYEDGAEDNEQTQASSHYDDDSFIMEE</sequence>
<feature type="region of interest" description="Disordered" evidence="1">
    <location>
        <begin position="83"/>
        <end position="104"/>
    </location>
</feature>
<reference evidence="3" key="1">
    <citation type="submission" date="2022-11" db="UniProtKB">
        <authorList>
            <consortium name="WormBaseParasite"/>
        </authorList>
    </citation>
    <scope>IDENTIFICATION</scope>
</reference>
<evidence type="ECO:0000313" key="2">
    <source>
        <dbReference type="Proteomes" id="UP000887578"/>
    </source>
</evidence>